<evidence type="ECO:0000313" key="2">
    <source>
        <dbReference type="Proteomes" id="UP000247811"/>
    </source>
</evidence>
<evidence type="ECO:0000313" key="1">
    <source>
        <dbReference type="EMBL" id="PXW94593.1"/>
    </source>
</evidence>
<gene>
    <name evidence="1" type="ORF">C7444_11384</name>
</gene>
<organism evidence="1 2">
    <name type="scientific">Sphaerotilus hippei</name>
    <dbReference type="NCBI Taxonomy" id="744406"/>
    <lineage>
        <taxon>Bacteria</taxon>
        <taxon>Pseudomonadati</taxon>
        <taxon>Pseudomonadota</taxon>
        <taxon>Betaproteobacteria</taxon>
        <taxon>Burkholderiales</taxon>
        <taxon>Sphaerotilaceae</taxon>
        <taxon>Sphaerotilus</taxon>
    </lineage>
</organism>
<keyword evidence="2" id="KW-1185">Reference proteome</keyword>
<protein>
    <recommendedName>
        <fullName evidence="3">DUF721 domain-containing protein</fullName>
    </recommendedName>
</protein>
<dbReference type="AlphaFoldDB" id="A0A318H0B9"/>
<accession>A0A318H0B9</accession>
<comment type="caution">
    <text evidence="1">The sequence shown here is derived from an EMBL/GenBank/DDBJ whole genome shotgun (WGS) entry which is preliminary data.</text>
</comment>
<name>A0A318H0B9_9BURK</name>
<proteinExistence type="predicted"/>
<evidence type="ECO:0008006" key="3">
    <source>
        <dbReference type="Google" id="ProtNLM"/>
    </source>
</evidence>
<reference evidence="1 2" key="1">
    <citation type="submission" date="2018-05" db="EMBL/GenBank/DDBJ databases">
        <title>Genomic Encyclopedia of Type Strains, Phase IV (KMG-IV): sequencing the most valuable type-strain genomes for metagenomic binning, comparative biology and taxonomic classification.</title>
        <authorList>
            <person name="Goeker M."/>
        </authorList>
    </citation>
    <scope>NUCLEOTIDE SEQUENCE [LARGE SCALE GENOMIC DNA]</scope>
    <source>
        <strain evidence="1 2">DSM 566</strain>
    </source>
</reference>
<sequence>MQKVLEGCEPLQRLRLRLAQSQARVDAVRAHLPPALRPWVTGGPVDDEGWTLLAANPAVAAKLRQLLPRLEEALRQQGCERSSIRIRVQPGTLPGR</sequence>
<dbReference type="EMBL" id="QJJS01000013">
    <property type="protein sequence ID" value="PXW94593.1"/>
    <property type="molecule type" value="Genomic_DNA"/>
</dbReference>
<dbReference type="Proteomes" id="UP000247811">
    <property type="component" value="Unassembled WGS sequence"/>
</dbReference>